<dbReference type="PANTHER" id="PTHR31134:SF1">
    <property type="entry name" value="TRANSMEMBRANE PROTEIN 128"/>
    <property type="match status" value="1"/>
</dbReference>
<accession>A0A7S2U566</accession>
<dbReference type="PANTHER" id="PTHR31134">
    <property type="entry name" value="TRANSMEMBRANE PROTEIN 128"/>
    <property type="match status" value="1"/>
</dbReference>
<proteinExistence type="predicted"/>
<feature type="transmembrane region" description="Helical" evidence="1">
    <location>
        <begin position="72"/>
        <end position="90"/>
    </location>
</feature>
<feature type="transmembrane region" description="Helical" evidence="1">
    <location>
        <begin position="111"/>
        <end position="129"/>
    </location>
</feature>
<reference evidence="2" key="1">
    <citation type="submission" date="2021-01" db="EMBL/GenBank/DDBJ databases">
        <authorList>
            <person name="Corre E."/>
            <person name="Pelletier E."/>
            <person name="Niang G."/>
            <person name="Scheremetjew M."/>
            <person name="Finn R."/>
            <person name="Kale V."/>
            <person name="Holt S."/>
            <person name="Cochrane G."/>
            <person name="Meng A."/>
            <person name="Brown T."/>
            <person name="Cohen L."/>
        </authorList>
    </citation>
    <scope>NUCLEOTIDE SEQUENCE</scope>
    <source>
        <strain evidence="2">CCMP2084</strain>
    </source>
</reference>
<organism evidence="2">
    <name type="scientific">Attheya septentrionalis</name>
    <dbReference type="NCBI Taxonomy" id="420275"/>
    <lineage>
        <taxon>Eukaryota</taxon>
        <taxon>Sar</taxon>
        <taxon>Stramenopiles</taxon>
        <taxon>Ochrophyta</taxon>
        <taxon>Bacillariophyta</taxon>
        <taxon>Coscinodiscophyceae</taxon>
        <taxon>Chaetocerotophycidae</taxon>
        <taxon>Chaetocerotales</taxon>
        <taxon>Attheyaceae</taxon>
        <taxon>Attheya</taxon>
    </lineage>
</organism>
<dbReference type="EMBL" id="HBHQ01000449">
    <property type="protein sequence ID" value="CAD9808458.1"/>
    <property type="molecule type" value="Transcribed_RNA"/>
</dbReference>
<keyword evidence="1" id="KW-0472">Membrane</keyword>
<name>A0A7S2U566_9STRA</name>
<keyword evidence="1" id="KW-0812">Transmembrane</keyword>
<dbReference type="Pfam" id="PF20479">
    <property type="entry name" value="TMEM128"/>
    <property type="match status" value="1"/>
</dbReference>
<dbReference type="AlphaFoldDB" id="A0A7S2U566"/>
<evidence type="ECO:0000313" key="2">
    <source>
        <dbReference type="EMBL" id="CAD9808458.1"/>
    </source>
</evidence>
<keyword evidence="1" id="KW-1133">Transmembrane helix</keyword>
<evidence type="ECO:0000256" key="1">
    <source>
        <dbReference type="SAM" id="Phobius"/>
    </source>
</evidence>
<feature type="transmembrane region" description="Helical" evidence="1">
    <location>
        <begin position="42"/>
        <end position="60"/>
    </location>
</feature>
<protein>
    <submittedName>
        <fullName evidence="2">Uncharacterized protein</fullName>
    </submittedName>
</protein>
<feature type="transmembrane region" description="Helical" evidence="1">
    <location>
        <begin position="141"/>
        <end position="174"/>
    </location>
</feature>
<gene>
    <name evidence="2" type="ORF">ASEP1449_LOCUS280</name>
</gene>
<sequence>MVVISDVEASNLVGGRGASNGQNDASEFGLPPRHPMNIAKRMTVIGCCSWGLISHFGIWNAILHSPRVSHEWFKFGLAGSLLILAIKTYVELYRGRIQRQQVNYVNFKQETHLIMIAILVTSISFHAALWPEYGGLRTMLIMFLFGWGVLLQFILLVPTYVQNAICFILMTFFIQQYA</sequence>
<dbReference type="InterPro" id="IPR033579">
    <property type="entry name" value="TMEM128"/>
</dbReference>